<evidence type="ECO:0000313" key="1">
    <source>
        <dbReference type="EMBL" id="KAB8189294.1"/>
    </source>
</evidence>
<comment type="caution">
    <text evidence="1">The sequence shown here is derived from an EMBL/GenBank/DDBJ whole genome shotgun (WGS) entry which is preliminary data.</text>
</comment>
<protein>
    <submittedName>
        <fullName evidence="1">Uncharacterized protein</fullName>
    </submittedName>
</protein>
<name>A0A508APC3_9GAMM</name>
<gene>
    <name evidence="1" type="ORF">FKV24_009425</name>
</gene>
<proteinExistence type="predicted"/>
<sequence length="188" mass="20123">MNDANLKETVVRAAELLDLFKRQSEEAGRANRDNAARLQRTVEEAPQQIRKAADEALARVPGEVAQAVRGGVGGSLAELERAAAASGKRIDAAGQGIARLANQAATVEKRLLTITVAVGLVLLLAAAVAAGGLWYLQREISRNQVELELLRAYNRADVVLCQDGRLCARLEQDGTGGDGEYRVVAPRR</sequence>
<accession>A0A508APC3</accession>
<dbReference type="Proteomes" id="UP000320431">
    <property type="component" value="Unassembled WGS sequence"/>
</dbReference>
<evidence type="ECO:0000313" key="2">
    <source>
        <dbReference type="Proteomes" id="UP000320431"/>
    </source>
</evidence>
<dbReference type="EMBL" id="VICD02000150">
    <property type="protein sequence ID" value="KAB8189294.1"/>
    <property type="molecule type" value="Genomic_DNA"/>
</dbReference>
<dbReference type="OrthoDB" id="5953974at2"/>
<reference evidence="1 2" key="1">
    <citation type="submission" date="2019-10" db="EMBL/GenBank/DDBJ databases">
        <title>Lysobacter alkalisoli sp. nov., isolated from saline-alkaline soil.</title>
        <authorList>
            <person name="Sun J.-Q."/>
        </authorList>
    </citation>
    <scope>NUCLEOTIDE SEQUENCE [LARGE SCALE GENOMIC DNA]</scope>
    <source>
        <strain evidence="1 2">KCTC 42381</strain>
    </source>
</reference>
<dbReference type="AlphaFoldDB" id="A0A508APC3"/>
<organism evidence="1 2">
    <name type="scientific">Marilutibacter maris</name>
    <dbReference type="NCBI Taxonomy" id="1605891"/>
    <lineage>
        <taxon>Bacteria</taxon>
        <taxon>Pseudomonadati</taxon>
        <taxon>Pseudomonadota</taxon>
        <taxon>Gammaproteobacteria</taxon>
        <taxon>Lysobacterales</taxon>
        <taxon>Lysobacteraceae</taxon>
        <taxon>Marilutibacter</taxon>
    </lineage>
</organism>
<dbReference type="RefSeq" id="WP_111267334.1">
    <property type="nucleotide sequence ID" value="NZ_CP029843.1"/>
</dbReference>